<evidence type="ECO:0000313" key="2">
    <source>
        <dbReference type="Proteomes" id="UP000322726"/>
    </source>
</evidence>
<sequence length="167" mass="19136">MSQTNLDKTVKNAELVKNEIVNAQKNIKDNVEILNQIFNQFKDFESTNNQILESQTQKIESFTNKLEVRADILGDKFEQDLQELKSKLLSDVDAQIQKINEEINSKLKGIDLRMLDGSNRLVSNSLSQLTQFQNQITKIERKNTILFTLLSFISGGALASLFLYFFN</sequence>
<accession>A0A5C2HE41</accession>
<name>A0A5C2HE41_9BACT</name>
<proteinExistence type="predicted"/>
<reference evidence="1" key="1">
    <citation type="submission" date="2019-09" db="EMBL/GenBank/DDBJ databases">
        <title>Complete genome sequencing of four Arcobacter species reveals a diverse suite of mobile elements.</title>
        <authorList>
            <person name="Miller W.G."/>
            <person name="Yee E."/>
            <person name="Bono J.L."/>
        </authorList>
    </citation>
    <scope>NUCLEOTIDE SEQUENCE [LARGE SCALE GENOMIC DNA]</scope>
    <source>
        <strain evidence="1">LMG 26638</strain>
    </source>
</reference>
<evidence type="ECO:0000313" key="1">
    <source>
        <dbReference type="EMBL" id="QEP35054.1"/>
    </source>
</evidence>
<dbReference type="AlphaFoldDB" id="A0A5C2HE41"/>
<dbReference type="RefSeq" id="WP_130233958.1">
    <property type="nucleotide sequence ID" value="NZ_CP035928.1"/>
</dbReference>
<dbReference type="Proteomes" id="UP000322726">
    <property type="component" value="Chromosome"/>
</dbReference>
<gene>
    <name evidence="1" type="ORF">APAC_1982</name>
</gene>
<organism evidence="1 2">
    <name type="scientific">Malaciobacter pacificus</name>
    <dbReference type="NCBI Taxonomy" id="1080223"/>
    <lineage>
        <taxon>Bacteria</taxon>
        <taxon>Pseudomonadati</taxon>
        <taxon>Campylobacterota</taxon>
        <taxon>Epsilonproteobacteria</taxon>
        <taxon>Campylobacterales</taxon>
        <taxon>Arcobacteraceae</taxon>
        <taxon>Malaciobacter</taxon>
    </lineage>
</organism>
<reference evidence="1" key="2">
    <citation type="submission" date="2019-09" db="EMBL/GenBank/DDBJ databases">
        <title>Taxonomic note: a critical rebuttal of the proposed division of the genus Arcobacter into six genera, emended descriptions of Arcobacter anaerophilus and the genus Arcobacter, and an assessment of genus-level boundaries for Epsilonproteobacteria using in silico genomic comparator tools.</title>
        <authorList>
            <person name="On S.L.W."/>
            <person name="Miller W.G."/>
            <person name="Biggs P."/>
            <person name="Cornelius A."/>
            <person name="Vandamme P."/>
        </authorList>
    </citation>
    <scope>NUCLEOTIDE SEQUENCE [LARGE SCALE GENOMIC DNA]</scope>
    <source>
        <strain evidence="1">LMG 26638</strain>
    </source>
</reference>
<keyword evidence="2" id="KW-1185">Reference proteome</keyword>
<protein>
    <submittedName>
        <fullName evidence="1">Uncharacterized protein</fullName>
    </submittedName>
</protein>
<dbReference type="EMBL" id="CP035928">
    <property type="protein sequence ID" value="QEP35054.1"/>
    <property type="molecule type" value="Genomic_DNA"/>
</dbReference>
<dbReference type="KEGG" id="apai:APAC_1982"/>